<dbReference type="Proteomes" id="UP000006228">
    <property type="component" value="Unassembled WGS sequence"/>
</dbReference>
<dbReference type="AlphaFoldDB" id="E8M5N8"/>
<evidence type="ECO:0000313" key="2">
    <source>
        <dbReference type="Proteomes" id="UP000006228"/>
    </source>
</evidence>
<proteinExistence type="predicted"/>
<dbReference type="GeneID" id="95571720"/>
<dbReference type="SUPFAM" id="SSF158997">
    <property type="entry name" value="Trm112p-like"/>
    <property type="match status" value="1"/>
</dbReference>
<evidence type="ECO:0008006" key="3">
    <source>
        <dbReference type="Google" id="ProtNLM"/>
    </source>
</evidence>
<organism evidence="1 2">
    <name type="scientific">Vibrio sinaloensis DSM 21326</name>
    <dbReference type="NCBI Taxonomy" id="945550"/>
    <lineage>
        <taxon>Bacteria</taxon>
        <taxon>Pseudomonadati</taxon>
        <taxon>Pseudomonadota</taxon>
        <taxon>Gammaproteobacteria</taxon>
        <taxon>Vibrionales</taxon>
        <taxon>Vibrionaceae</taxon>
        <taxon>Vibrio</taxon>
        <taxon>Vibrio oreintalis group</taxon>
    </lineage>
</organism>
<dbReference type="OrthoDB" id="5890812at2"/>
<dbReference type="EMBL" id="AEVT01000057">
    <property type="protein sequence ID" value="EGA70610.1"/>
    <property type="molecule type" value="Genomic_DNA"/>
</dbReference>
<dbReference type="RefSeq" id="WP_008076130.1">
    <property type="nucleotide sequence ID" value="NZ_AEVT01000057.1"/>
</dbReference>
<protein>
    <recommendedName>
        <fullName evidence="3">TFIIB-type domain-containing protein</fullName>
    </recommendedName>
</protein>
<evidence type="ECO:0000313" key="1">
    <source>
        <dbReference type="EMBL" id="EGA70610.1"/>
    </source>
</evidence>
<comment type="caution">
    <text evidence="1">The sequence shown here is derived from an EMBL/GenBank/DDBJ whole genome shotgun (WGS) entry which is preliminary data.</text>
</comment>
<sequence>MSHNNNDETLCCPLCGSDEYLLSEKNSMLCAECGSFFEDVDKIAIHQASIQLLVHQRLTRVGTSHAYH</sequence>
<dbReference type="eggNOG" id="ENOG5031P0B">
    <property type="taxonomic scope" value="Bacteria"/>
</dbReference>
<accession>E8M5N8</accession>
<gene>
    <name evidence="1" type="ORF">VISI1226_15903</name>
</gene>
<name>E8M5N8_PHOS4</name>
<reference evidence="1 2" key="1">
    <citation type="journal article" date="2012" name="Int. J. Syst. Evol. Microbiol.">
        <title>Vibrio caribbeanicus sp. nov., isolated from the marine sponge Scleritoderma cyanea.</title>
        <authorList>
            <person name="Hoffmann M."/>
            <person name="Monday S.R."/>
            <person name="Allard M.W."/>
            <person name="Strain E.A."/>
            <person name="Whittaker P."/>
            <person name="Naum M."/>
            <person name="McCarthy P.J."/>
            <person name="Lopez J.V."/>
            <person name="Fischer M."/>
            <person name="Brown E.W."/>
        </authorList>
    </citation>
    <scope>NUCLEOTIDE SEQUENCE [LARGE SCALE GENOMIC DNA]</scope>
    <source>
        <strain evidence="2">DSMZ 21326</strain>
    </source>
</reference>